<evidence type="ECO:0000256" key="4">
    <source>
        <dbReference type="ARBA" id="ARBA00023136"/>
    </source>
</evidence>
<dbReference type="RefSeq" id="WP_157978891.1">
    <property type="nucleotide sequence ID" value="NZ_JBFAKC010000011.1"/>
</dbReference>
<reference evidence="6 7" key="1">
    <citation type="submission" date="2024-06" db="EMBL/GenBank/DDBJ databases">
        <title>The Natural Products Discovery Center: Release of the First 8490 Sequenced Strains for Exploring Actinobacteria Biosynthetic Diversity.</title>
        <authorList>
            <person name="Kalkreuter E."/>
            <person name="Kautsar S.A."/>
            <person name="Yang D."/>
            <person name="Bader C.D."/>
            <person name="Teijaro C.N."/>
            <person name="Fluegel L."/>
            <person name="Davis C.M."/>
            <person name="Simpson J.R."/>
            <person name="Lauterbach L."/>
            <person name="Steele A.D."/>
            <person name="Gui C."/>
            <person name="Meng S."/>
            <person name="Li G."/>
            <person name="Viehrig K."/>
            <person name="Ye F."/>
            <person name="Su P."/>
            <person name="Kiefer A.F."/>
            <person name="Nichols A."/>
            <person name="Cepeda A.J."/>
            <person name="Yan W."/>
            <person name="Fan B."/>
            <person name="Jiang Y."/>
            <person name="Adhikari A."/>
            <person name="Zheng C.-J."/>
            <person name="Schuster L."/>
            <person name="Cowan T.M."/>
            <person name="Smanski M.J."/>
            <person name="Chevrette M.G."/>
            <person name="De Carvalho L.P.S."/>
            <person name="Shen B."/>
        </authorList>
    </citation>
    <scope>NUCLEOTIDE SEQUENCE [LARGE SCALE GENOMIC DNA]</scope>
    <source>
        <strain evidence="6 7">NPDC050403</strain>
    </source>
</reference>
<keyword evidence="4" id="KW-0472">Membrane</keyword>
<dbReference type="Pfam" id="PF04228">
    <property type="entry name" value="Zn_peptidase"/>
    <property type="match status" value="1"/>
</dbReference>
<sequence length="338" mass="36408">MNTPLTTRLLRMRRRRRFPILVAFGVVGILVAAALVAAGRTLDPKDPRTTHHAAAVEGVPGFQGTVTEDPNPARDGAPPIASGPLAGVSRVGVPPLASSRPVSALVDHPLFAQHIGLERVDCALPRWRDDALAAQDFYKAAIGCLDAAWEPTLRGAGLPFRTPRLLAPQQAGSVSSPCAPNASETREGSYCAADETILLPFDTVRPLAVGSRRGAQLAVVAREYGHHIQTIIGLTHAYTDKRAALGWNSSAGQEQGRRWELQAGCFSGMFLGTSVDRGDIDEQTWEEAARVNRSAGDRPGEPRGYGTDANAWGWWKWGSDKGDTWECNTWYAAQVNVD</sequence>
<dbReference type="Proteomes" id="UP001551695">
    <property type="component" value="Unassembled WGS sequence"/>
</dbReference>
<organism evidence="6 7">
    <name type="scientific">Nocardia aurea</name>
    <dbReference type="NCBI Taxonomy" id="2144174"/>
    <lineage>
        <taxon>Bacteria</taxon>
        <taxon>Bacillati</taxon>
        <taxon>Actinomycetota</taxon>
        <taxon>Actinomycetes</taxon>
        <taxon>Mycobacteriales</taxon>
        <taxon>Nocardiaceae</taxon>
        <taxon>Nocardia</taxon>
    </lineage>
</organism>
<evidence type="ECO:0000313" key="6">
    <source>
        <dbReference type="EMBL" id="MEV0710572.1"/>
    </source>
</evidence>
<evidence type="ECO:0000256" key="1">
    <source>
        <dbReference type="ARBA" id="ARBA00004167"/>
    </source>
</evidence>
<feature type="region of interest" description="Disordered" evidence="5">
    <location>
        <begin position="58"/>
        <end position="81"/>
    </location>
</feature>
<accession>A0ABV3FYS1</accession>
<evidence type="ECO:0000256" key="5">
    <source>
        <dbReference type="SAM" id="MobiDB-lite"/>
    </source>
</evidence>
<dbReference type="PANTHER" id="PTHR30168:SF0">
    <property type="entry name" value="INNER MEMBRANE PROTEIN"/>
    <property type="match status" value="1"/>
</dbReference>
<keyword evidence="7" id="KW-1185">Reference proteome</keyword>
<evidence type="ECO:0000256" key="2">
    <source>
        <dbReference type="ARBA" id="ARBA00022692"/>
    </source>
</evidence>
<protein>
    <submittedName>
        <fullName evidence="6">Neutral zinc metallopeptidase</fullName>
    </submittedName>
</protein>
<proteinExistence type="predicted"/>
<comment type="caution">
    <text evidence="6">The sequence shown here is derived from an EMBL/GenBank/DDBJ whole genome shotgun (WGS) entry which is preliminary data.</text>
</comment>
<evidence type="ECO:0000313" key="7">
    <source>
        <dbReference type="Proteomes" id="UP001551695"/>
    </source>
</evidence>
<keyword evidence="2" id="KW-0812">Transmembrane</keyword>
<dbReference type="InterPro" id="IPR007343">
    <property type="entry name" value="Uncharacterised_pept_Zn_put"/>
</dbReference>
<dbReference type="PANTHER" id="PTHR30168">
    <property type="entry name" value="PUTATIVE MEMBRANE PROTEIN YPFJ"/>
    <property type="match status" value="1"/>
</dbReference>
<evidence type="ECO:0000256" key="3">
    <source>
        <dbReference type="ARBA" id="ARBA00022989"/>
    </source>
</evidence>
<name>A0ABV3FYS1_9NOCA</name>
<comment type="subcellular location">
    <subcellularLocation>
        <location evidence="1">Membrane</location>
        <topology evidence="1">Single-pass membrane protein</topology>
    </subcellularLocation>
</comment>
<dbReference type="EMBL" id="JBFAKC010000011">
    <property type="protein sequence ID" value="MEV0710572.1"/>
    <property type="molecule type" value="Genomic_DNA"/>
</dbReference>
<keyword evidence="3" id="KW-1133">Transmembrane helix</keyword>
<gene>
    <name evidence="6" type="ORF">AB0I48_23690</name>
</gene>